<protein>
    <submittedName>
        <fullName evidence="2">Uncharacterized protein</fullName>
    </submittedName>
</protein>
<dbReference type="EMBL" id="BGZK01002348">
    <property type="protein sequence ID" value="GBP93189.1"/>
    <property type="molecule type" value="Genomic_DNA"/>
</dbReference>
<keyword evidence="3" id="KW-1185">Reference proteome</keyword>
<feature type="region of interest" description="Disordered" evidence="1">
    <location>
        <begin position="133"/>
        <end position="211"/>
    </location>
</feature>
<sequence length="211" mass="23346">MVSGLKARQKCADTVQLMPINKALCALTDAHKALVRRPYFITEARRRFRPDASSPLYVNISDILRCMTDNVISTTSLPANKGIKMQTHKGTENIHLFPSAPAPPPRPTRVETVALSFRQRFDANKLRGGCVERERSGVPFRPRSTSESGSIRSRCVETKSNRNARSRTSPHFSRSCGVAVAGGRDDTRARPRANTEAPPAHPARGQRARCK</sequence>
<proteinExistence type="predicted"/>
<feature type="compositionally biased region" description="Polar residues" evidence="1">
    <location>
        <begin position="161"/>
        <end position="172"/>
    </location>
</feature>
<evidence type="ECO:0000313" key="2">
    <source>
        <dbReference type="EMBL" id="GBP93189.1"/>
    </source>
</evidence>
<organism evidence="2 3">
    <name type="scientific">Eumeta variegata</name>
    <name type="common">Bagworm moth</name>
    <name type="synonym">Eumeta japonica</name>
    <dbReference type="NCBI Taxonomy" id="151549"/>
    <lineage>
        <taxon>Eukaryota</taxon>
        <taxon>Metazoa</taxon>
        <taxon>Ecdysozoa</taxon>
        <taxon>Arthropoda</taxon>
        <taxon>Hexapoda</taxon>
        <taxon>Insecta</taxon>
        <taxon>Pterygota</taxon>
        <taxon>Neoptera</taxon>
        <taxon>Endopterygota</taxon>
        <taxon>Lepidoptera</taxon>
        <taxon>Glossata</taxon>
        <taxon>Ditrysia</taxon>
        <taxon>Tineoidea</taxon>
        <taxon>Psychidae</taxon>
        <taxon>Oiketicinae</taxon>
        <taxon>Eumeta</taxon>
    </lineage>
</organism>
<reference evidence="2 3" key="1">
    <citation type="journal article" date="2019" name="Commun. Biol.">
        <title>The bagworm genome reveals a unique fibroin gene that provides high tensile strength.</title>
        <authorList>
            <person name="Kono N."/>
            <person name="Nakamura H."/>
            <person name="Ohtoshi R."/>
            <person name="Tomita M."/>
            <person name="Numata K."/>
            <person name="Arakawa K."/>
        </authorList>
    </citation>
    <scope>NUCLEOTIDE SEQUENCE [LARGE SCALE GENOMIC DNA]</scope>
</reference>
<comment type="caution">
    <text evidence="2">The sequence shown here is derived from an EMBL/GenBank/DDBJ whole genome shotgun (WGS) entry which is preliminary data.</text>
</comment>
<gene>
    <name evidence="2" type="ORF">EVAR_66878_1</name>
</gene>
<accession>A0A4C2A1Z5</accession>
<evidence type="ECO:0000256" key="1">
    <source>
        <dbReference type="SAM" id="MobiDB-lite"/>
    </source>
</evidence>
<name>A0A4C2A1Z5_EUMVA</name>
<evidence type="ECO:0000313" key="3">
    <source>
        <dbReference type="Proteomes" id="UP000299102"/>
    </source>
</evidence>
<dbReference type="Proteomes" id="UP000299102">
    <property type="component" value="Unassembled WGS sequence"/>
</dbReference>
<dbReference type="AlphaFoldDB" id="A0A4C2A1Z5"/>